<dbReference type="EMBL" id="JBIYDN010000006">
    <property type="protein sequence ID" value="MFK4442539.1"/>
    <property type="molecule type" value="Genomic_DNA"/>
</dbReference>
<proteinExistence type="predicted"/>
<dbReference type="Proteomes" id="UP001620514">
    <property type="component" value="Unassembled WGS sequence"/>
</dbReference>
<reference evidence="2 3" key="1">
    <citation type="submission" date="2024-10" db="EMBL/GenBank/DDBJ databases">
        <authorList>
            <person name="Deangelis K."/>
            <person name="Huntemann M."/>
            <person name="Clum A."/>
            <person name="Wang J."/>
            <person name="Palaniappan K."/>
            <person name="Ritter S."/>
            <person name="Chen I.-M."/>
            <person name="Stamatis D."/>
            <person name="Reddy T."/>
            <person name="O'Malley R."/>
            <person name="Daum C."/>
            <person name="Ng V."/>
            <person name="Ivanova N."/>
            <person name="Kyrpides N."/>
            <person name="Woyke T."/>
        </authorList>
    </citation>
    <scope>NUCLEOTIDE SEQUENCE [LARGE SCALE GENOMIC DNA]</scope>
    <source>
        <strain evidence="2 3">GAS97</strain>
    </source>
</reference>
<dbReference type="Gene3D" id="1.10.3730.20">
    <property type="match status" value="1"/>
</dbReference>
<organism evidence="2 3">
    <name type="scientific">Caballeronia udeis</name>
    <dbReference type="NCBI Taxonomy" id="1232866"/>
    <lineage>
        <taxon>Bacteria</taxon>
        <taxon>Pseudomonadati</taxon>
        <taxon>Pseudomonadota</taxon>
        <taxon>Betaproteobacteria</taxon>
        <taxon>Burkholderiales</taxon>
        <taxon>Burkholderiaceae</taxon>
        <taxon>Caballeronia</taxon>
    </lineage>
</organism>
<dbReference type="SUPFAM" id="SSF103481">
    <property type="entry name" value="Multidrug resistance efflux transporter EmrE"/>
    <property type="match status" value="1"/>
</dbReference>
<accession>A0ABW8MFT0</accession>
<dbReference type="InterPro" id="IPR037185">
    <property type="entry name" value="EmrE-like"/>
</dbReference>
<feature type="transmembrane region" description="Helical" evidence="1">
    <location>
        <begin position="24"/>
        <end position="43"/>
    </location>
</feature>
<gene>
    <name evidence="2" type="ORF">ABH943_002555</name>
</gene>
<keyword evidence="1" id="KW-0812">Transmembrane</keyword>
<evidence type="ECO:0000313" key="3">
    <source>
        <dbReference type="Proteomes" id="UP001620514"/>
    </source>
</evidence>
<protein>
    <submittedName>
        <fullName evidence="2">Drug/metabolite transporter (DMT)-like permease</fullName>
    </submittedName>
</protein>
<reference evidence="2 3" key="2">
    <citation type="submission" date="2024-11" db="EMBL/GenBank/DDBJ databases">
        <title>Using genomics to understand microbial adaptation to soil warming.</title>
        <authorList>
            <person name="Deangelis K.M. PhD."/>
        </authorList>
    </citation>
    <scope>NUCLEOTIDE SEQUENCE [LARGE SCALE GENOMIC DNA]</scope>
    <source>
        <strain evidence="2 3">GAS97</strain>
    </source>
</reference>
<feature type="transmembrane region" description="Helical" evidence="1">
    <location>
        <begin position="50"/>
        <end position="69"/>
    </location>
</feature>
<name>A0ABW8MFT0_9BURK</name>
<sequence length="75" mass="8094">MSNNSFSAIPTYQRLGWENIEYRLAPVLGSLASAVTALLGFAIRSERPSLPQWIGISIITFGVIALKLTSEIVSG</sequence>
<dbReference type="RefSeq" id="WP_404606823.1">
    <property type="nucleotide sequence ID" value="NZ_JBIYDN010000006.1"/>
</dbReference>
<keyword evidence="3" id="KW-1185">Reference proteome</keyword>
<comment type="caution">
    <text evidence="2">The sequence shown here is derived from an EMBL/GenBank/DDBJ whole genome shotgun (WGS) entry which is preliminary data.</text>
</comment>
<keyword evidence="1" id="KW-1133">Transmembrane helix</keyword>
<evidence type="ECO:0000313" key="2">
    <source>
        <dbReference type="EMBL" id="MFK4442539.1"/>
    </source>
</evidence>
<keyword evidence="1" id="KW-0472">Membrane</keyword>
<evidence type="ECO:0000256" key="1">
    <source>
        <dbReference type="SAM" id="Phobius"/>
    </source>
</evidence>